<dbReference type="InterPro" id="IPR036179">
    <property type="entry name" value="Ig-like_dom_sf"/>
</dbReference>
<evidence type="ECO:0000259" key="5">
    <source>
        <dbReference type="PROSITE" id="PS50835"/>
    </source>
</evidence>
<proteinExistence type="predicted"/>
<evidence type="ECO:0000256" key="3">
    <source>
        <dbReference type="SAM" id="MobiDB-lite"/>
    </source>
</evidence>
<evidence type="ECO:0000256" key="4">
    <source>
        <dbReference type="SAM" id="SignalP"/>
    </source>
</evidence>
<evidence type="ECO:0000313" key="7">
    <source>
        <dbReference type="Proteomes" id="UP000694402"/>
    </source>
</evidence>
<name>A0A8C8I5T2_ONCTS</name>
<protein>
    <recommendedName>
        <fullName evidence="5">Ig-like domain-containing protein</fullName>
    </recommendedName>
</protein>
<dbReference type="GO" id="GO:0007166">
    <property type="term" value="P:cell surface receptor signaling pathway"/>
    <property type="evidence" value="ECO:0007669"/>
    <property type="project" value="TreeGrafter"/>
</dbReference>
<keyword evidence="1 4" id="KW-0732">Signal</keyword>
<dbReference type="Pfam" id="PF13895">
    <property type="entry name" value="Ig_2"/>
    <property type="match status" value="2"/>
</dbReference>
<sequence>MKLLLSLLVVSTLPKWAVPQVLPMRAPLKAVAELVNGGPRIFSGERVRLKCSVPGKVSAEWRYQWFRGGEQLQESEYFVLWKARPQQSGKYYCQGLRTTWISTQHTLHSLPIEIEVDGGWAILQAPPLPMLVGETLTLMCRVRGNPRLTEVILYKDGVELQRQSGPELCVTNLTLQHHGSYWCRASWDGRRQTNSVISVAASVSIIEVLTEPMLEIVPNDPLIHKDRMLLVCHVQLNAREPVSHIHYYFYQDGLSLGLASSQDRVTVLRDSGRYWCKASIPTLGLKRLSEPVPYGRLTDIRTAITHPVLEEHFFYNESDRKVLLHAPDKDLMPVIRRRKRRRYRGRRCLVRIRCREGIHQGPVVSLQPRAPSHPDPMKGPPQTTTSIQPSEPLTLPDVSGDSPNTLAPGVGSDDGTVVWKDF</sequence>
<dbReference type="Proteomes" id="UP000694402">
    <property type="component" value="Unassembled WGS sequence"/>
</dbReference>
<evidence type="ECO:0000256" key="2">
    <source>
        <dbReference type="ARBA" id="ARBA00023157"/>
    </source>
</evidence>
<dbReference type="InterPro" id="IPR003598">
    <property type="entry name" value="Ig_sub2"/>
</dbReference>
<dbReference type="AlphaFoldDB" id="A0A8C8I5T2"/>
<evidence type="ECO:0000256" key="1">
    <source>
        <dbReference type="ARBA" id="ARBA00022729"/>
    </source>
</evidence>
<evidence type="ECO:0000313" key="6">
    <source>
        <dbReference type="Ensembl" id="ENSOTSP00005075512.2"/>
    </source>
</evidence>
<organism evidence="6 7">
    <name type="scientific">Oncorhynchus tshawytscha</name>
    <name type="common">Chinook salmon</name>
    <name type="synonym">Salmo tshawytscha</name>
    <dbReference type="NCBI Taxonomy" id="74940"/>
    <lineage>
        <taxon>Eukaryota</taxon>
        <taxon>Metazoa</taxon>
        <taxon>Chordata</taxon>
        <taxon>Craniata</taxon>
        <taxon>Vertebrata</taxon>
        <taxon>Euteleostomi</taxon>
        <taxon>Actinopterygii</taxon>
        <taxon>Neopterygii</taxon>
        <taxon>Teleostei</taxon>
        <taxon>Protacanthopterygii</taxon>
        <taxon>Salmoniformes</taxon>
        <taxon>Salmonidae</taxon>
        <taxon>Salmoninae</taxon>
        <taxon>Oncorhynchus</taxon>
    </lineage>
</organism>
<dbReference type="SMART" id="SM00409">
    <property type="entry name" value="IG"/>
    <property type="match status" value="2"/>
</dbReference>
<dbReference type="GO" id="GO:0009897">
    <property type="term" value="C:external side of plasma membrane"/>
    <property type="evidence" value="ECO:0007669"/>
    <property type="project" value="TreeGrafter"/>
</dbReference>
<feature type="domain" description="Ig-like" evidence="5">
    <location>
        <begin position="111"/>
        <end position="204"/>
    </location>
</feature>
<dbReference type="PROSITE" id="PS50835">
    <property type="entry name" value="IG_LIKE"/>
    <property type="match status" value="2"/>
</dbReference>
<dbReference type="InterPro" id="IPR013783">
    <property type="entry name" value="Ig-like_fold"/>
</dbReference>
<feature type="domain" description="Ig-like" evidence="5">
    <location>
        <begin position="19"/>
        <end position="94"/>
    </location>
</feature>
<feature type="chain" id="PRO_5044288583" description="Ig-like domain-containing protein" evidence="4">
    <location>
        <begin position="20"/>
        <end position="422"/>
    </location>
</feature>
<feature type="region of interest" description="Disordered" evidence="3">
    <location>
        <begin position="362"/>
        <end position="415"/>
    </location>
</feature>
<dbReference type="PANTHER" id="PTHR11481">
    <property type="entry name" value="IMMUNOGLOBULIN FC RECEPTOR"/>
    <property type="match status" value="1"/>
</dbReference>
<feature type="signal peptide" evidence="4">
    <location>
        <begin position="1"/>
        <end position="19"/>
    </location>
</feature>
<dbReference type="InterPro" id="IPR003599">
    <property type="entry name" value="Ig_sub"/>
</dbReference>
<dbReference type="InterPro" id="IPR050488">
    <property type="entry name" value="Ig_Fc_receptor"/>
</dbReference>
<dbReference type="InterPro" id="IPR007110">
    <property type="entry name" value="Ig-like_dom"/>
</dbReference>
<dbReference type="GO" id="GO:0004888">
    <property type="term" value="F:transmembrane signaling receptor activity"/>
    <property type="evidence" value="ECO:0007669"/>
    <property type="project" value="TreeGrafter"/>
</dbReference>
<reference evidence="6" key="1">
    <citation type="submission" date="2025-08" db="UniProtKB">
        <authorList>
            <consortium name="Ensembl"/>
        </authorList>
    </citation>
    <scope>IDENTIFICATION</scope>
</reference>
<reference evidence="6" key="2">
    <citation type="submission" date="2025-09" db="UniProtKB">
        <authorList>
            <consortium name="Ensembl"/>
        </authorList>
    </citation>
    <scope>IDENTIFICATION</scope>
</reference>
<dbReference type="Gene3D" id="2.60.40.10">
    <property type="entry name" value="Immunoglobulins"/>
    <property type="match status" value="3"/>
</dbReference>
<dbReference type="SMART" id="SM00408">
    <property type="entry name" value="IGc2"/>
    <property type="match status" value="2"/>
</dbReference>
<dbReference type="PANTHER" id="PTHR11481:SF64">
    <property type="entry name" value="FC RECEPTOR-LIKE PROTEIN 4"/>
    <property type="match status" value="1"/>
</dbReference>
<dbReference type="SUPFAM" id="SSF48726">
    <property type="entry name" value="Immunoglobulin"/>
    <property type="match status" value="3"/>
</dbReference>
<accession>A0A8C8I5T2</accession>
<dbReference type="GeneTree" id="ENSGT01050000244808"/>
<keyword evidence="2" id="KW-1015">Disulfide bond</keyword>
<gene>
    <name evidence="6" type="primary">LOC112266959</name>
</gene>
<feature type="compositionally biased region" description="Polar residues" evidence="3">
    <location>
        <begin position="381"/>
        <end position="391"/>
    </location>
</feature>
<dbReference type="Ensembl" id="ENSOTST00005081791.2">
    <property type="protein sequence ID" value="ENSOTSP00005075512.2"/>
    <property type="gene ID" value="ENSOTSG00005053416.1"/>
</dbReference>
<keyword evidence="7" id="KW-1185">Reference proteome</keyword>
<dbReference type="GO" id="GO:0006955">
    <property type="term" value="P:immune response"/>
    <property type="evidence" value="ECO:0007669"/>
    <property type="project" value="TreeGrafter"/>
</dbReference>